<dbReference type="PROSITE" id="PS51257">
    <property type="entry name" value="PROKAR_LIPOPROTEIN"/>
    <property type="match status" value="1"/>
</dbReference>
<reference evidence="2 3" key="1">
    <citation type="submission" date="2019-06" db="EMBL/GenBank/DDBJ databases">
        <authorList>
            <person name="Livingstone P."/>
            <person name="Whitworth D."/>
        </authorList>
    </citation>
    <scope>NUCLEOTIDE SEQUENCE [LARGE SCALE GENOMIC DNA]</scope>
    <source>
        <strain evidence="2 3">AM401</strain>
    </source>
</reference>
<dbReference type="EMBL" id="VIFM01000006">
    <property type="protein sequence ID" value="TQF17526.1"/>
    <property type="molecule type" value="Genomic_DNA"/>
</dbReference>
<dbReference type="Proteomes" id="UP000315369">
    <property type="component" value="Unassembled WGS sequence"/>
</dbReference>
<gene>
    <name evidence="2" type="ORF">FJV41_02655</name>
</gene>
<dbReference type="OrthoDB" id="5518734at2"/>
<proteinExistence type="predicted"/>
<evidence type="ECO:0000313" key="2">
    <source>
        <dbReference type="EMBL" id="TQF17526.1"/>
    </source>
</evidence>
<evidence type="ECO:0000313" key="3">
    <source>
        <dbReference type="Proteomes" id="UP000315369"/>
    </source>
</evidence>
<name>A0A540X894_9BACT</name>
<protein>
    <recommendedName>
        <fullName evidence="4">Lipoprotein</fullName>
    </recommendedName>
</protein>
<keyword evidence="3" id="KW-1185">Reference proteome</keyword>
<dbReference type="AlphaFoldDB" id="A0A540X894"/>
<feature type="signal peptide" evidence="1">
    <location>
        <begin position="1"/>
        <end position="17"/>
    </location>
</feature>
<accession>A0A540X894</accession>
<feature type="chain" id="PRO_5022075925" description="Lipoprotein" evidence="1">
    <location>
        <begin position="18"/>
        <end position="170"/>
    </location>
</feature>
<keyword evidence="1" id="KW-0732">Signal</keyword>
<evidence type="ECO:0000256" key="1">
    <source>
        <dbReference type="SAM" id="SignalP"/>
    </source>
</evidence>
<evidence type="ECO:0008006" key="4">
    <source>
        <dbReference type="Google" id="ProtNLM"/>
    </source>
</evidence>
<dbReference type="RefSeq" id="WP_141640796.1">
    <property type="nucleotide sequence ID" value="NZ_VIFM01000006.1"/>
</dbReference>
<organism evidence="2 3">
    <name type="scientific">Myxococcus llanfairpwllgwyngyllgogerychwyrndrobwllllantysiliogogogochensis</name>
    <dbReference type="NCBI Taxonomy" id="2590453"/>
    <lineage>
        <taxon>Bacteria</taxon>
        <taxon>Pseudomonadati</taxon>
        <taxon>Myxococcota</taxon>
        <taxon>Myxococcia</taxon>
        <taxon>Myxococcales</taxon>
        <taxon>Cystobacterineae</taxon>
        <taxon>Myxococcaceae</taxon>
        <taxon>Myxococcus</taxon>
    </lineage>
</organism>
<sequence length="170" mass="18703">MRTAILTLLLSSMAATACSAAGRSTPPTPEDFFRRPDRVQIFLADNDQTWDMGPARDDTTPRSGFFLLPKEGPELSSKQRRALADLWVSAKDPASYPPRKCGFNPDIAFRFWIGKTWVDAVVCFTCREIAFHDASGKPIPAAQAGFLDGFPVMQELAKQAFPEGGFNPGF</sequence>
<comment type="caution">
    <text evidence="2">The sequence shown here is derived from an EMBL/GenBank/DDBJ whole genome shotgun (WGS) entry which is preliminary data.</text>
</comment>